<sequence>MGKKGKWFSAVKKVFSSSDPGGKEAKAEKADKSKSRRRWPFGKSKHSDHLSSTVSGTAPVAPLAPPLPTQPTQRHSQEIKDVMPVETDSEQNKHAYSVALASAVAAEAAAVAAQAAAEVVRLTAVTTSTPKMPVSSREELAATKIQTAFRGYLARRALRALRGLVRLKSLVDGNAVKRQTAHTLHCTQTMTRVQTRIYSRRVKLEEEKQALQRQLQLKHQRELEKIKIDEDWDHSHQSKEQIEANLEMKQEAALRRERALAYAFSHQASCLHCLCLSSFFYSFLTSWRTSGRTITPTFTEPGNPNWGWSWMERWMTARPWESRFAASDKDPKEHALAKNPSTSTVRMSVPRGVSIQRPATPNKSSRPPSRQSPSTPPSKAPSTSGKTRPASPRGSWLYKEDDLRSITSIRSERPRRQSTGGGSVRDDASLTSTPPLPSYMQSTESARSKSRYRSLLTEKLEIPERAPLVHSVVKKRLSFPVIDKPSVAPTDKPKERARRHSDPPKVDPATLKDDAPVA</sequence>
<dbReference type="PROSITE" id="PS50096">
    <property type="entry name" value="IQ"/>
    <property type="match status" value="1"/>
</dbReference>
<feature type="compositionally biased region" description="Basic and acidic residues" evidence="3">
    <location>
        <begin position="326"/>
        <end position="336"/>
    </location>
</feature>
<accession>A0AAQ3WNN1</accession>
<dbReference type="Pfam" id="PF00612">
    <property type="entry name" value="IQ"/>
    <property type="match status" value="1"/>
</dbReference>
<evidence type="ECO:0000313" key="5">
    <source>
        <dbReference type="Proteomes" id="UP001341281"/>
    </source>
</evidence>
<dbReference type="Proteomes" id="UP001341281">
    <property type="component" value="Chromosome 04"/>
</dbReference>
<evidence type="ECO:0000256" key="3">
    <source>
        <dbReference type="SAM" id="MobiDB-lite"/>
    </source>
</evidence>
<feature type="compositionally biased region" description="Low complexity" evidence="3">
    <location>
        <begin position="361"/>
        <end position="373"/>
    </location>
</feature>
<feature type="region of interest" description="Disordered" evidence="3">
    <location>
        <begin position="1"/>
        <end position="77"/>
    </location>
</feature>
<dbReference type="PANTHER" id="PTHR32295:SF104">
    <property type="entry name" value="OS01G0833800 PROTEIN"/>
    <property type="match status" value="1"/>
</dbReference>
<keyword evidence="1" id="KW-0112">Calmodulin-binding</keyword>
<feature type="compositionally biased region" description="Polar residues" evidence="3">
    <location>
        <begin position="429"/>
        <end position="445"/>
    </location>
</feature>
<feature type="compositionally biased region" description="Basic and acidic residues" evidence="3">
    <location>
        <begin position="398"/>
        <end position="415"/>
    </location>
</feature>
<dbReference type="PANTHER" id="PTHR32295">
    <property type="entry name" value="IQ-DOMAIN 5-RELATED"/>
    <property type="match status" value="1"/>
</dbReference>
<feature type="compositionally biased region" description="Basic and acidic residues" evidence="3">
    <location>
        <begin position="500"/>
        <end position="518"/>
    </location>
</feature>
<organism evidence="4 5">
    <name type="scientific">Paspalum notatum var. saurae</name>
    <dbReference type="NCBI Taxonomy" id="547442"/>
    <lineage>
        <taxon>Eukaryota</taxon>
        <taxon>Viridiplantae</taxon>
        <taxon>Streptophyta</taxon>
        <taxon>Embryophyta</taxon>
        <taxon>Tracheophyta</taxon>
        <taxon>Spermatophyta</taxon>
        <taxon>Magnoliopsida</taxon>
        <taxon>Liliopsida</taxon>
        <taxon>Poales</taxon>
        <taxon>Poaceae</taxon>
        <taxon>PACMAD clade</taxon>
        <taxon>Panicoideae</taxon>
        <taxon>Andropogonodae</taxon>
        <taxon>Paspaleae</taxon>
        <taxon>Paspalinae</taxon>
        <taxon>Paspalum</taxon>
    </lineage>
</organism>
<dbReference type="InterPro" id="IPR000048">
    <property type="entry name" value="IQ_motif_EF-hand-BS"/>
</dbReference>
<feature type="compositionally biased region" description="Basic and acidic residues" evidence="3">
    <location>
        <begin position="21"/>
        <end position="33"/>
    </location>
</feature>
<evidence type="ECO:0008006" key="6">
    <source>
        <dbReference type="Google" id="ProtNLM"/>
    </source>
</evidence>
<gene>
    <name evidence="4" type="ORF">U9M48_017250</name>
</gene>
<protein>
    <recommendedName>
        <fullName evidence="6">DUF4005 domain-containing protein</fullName>
    </recommendedName>
</protein>
<name>A0AAQ3WNN1_PASNO</name>
<dbReference type="SMART" id="SM00015">
    <property type="entry name" value="IQ"/>
    <property type="match status" value="1"/>
</dbReference>
<comment type="similarity">
    <text evidence="2">Belongs to the IQD family.</text>
</comment>
<evidence type="ECO:0000256" key="2">
    <source>
        <dbReference type="ARBA" id="ARBA00024341"/>
    </source>
</evidence>
<evidence type="ECO:0000313" key="4">
    <source>
        <dbReference type="EMBL" id="WVZ68291.1"/>
    </source>
</evidence>
<evidence type="ECO:0000256" key="1">
    <source>
        <dbReference type="ARBA" id="ARBA00022860"/>
    </source>
</evidence>
<feature type="region of interest" description="Disordered" evidence="3">
    <location>
        <begin position="324"/>
        <end position="450"/>
    </location>
</feature>
<feature type="region of interest" description="Disordered" evidence="3">
    <location>
        <begin position="479"/>
        <end position="518"/>
    </location>
</feature>
<dbReference type="EMBL" id="CP144748">
    <property type="protein sequence ID" value="WVZ68291.1"/>
    <property type="molecule type" value="Genomic_DNA"/>
</dbReference>
<dbReference type="AlphaFoldDB" id="A0AAQ3WNN1"/>
<proteinExistence type="inferred from homology"/>
<reference evidence="4 5" key="1">
    <citation type="submission" date="2024-02" db="EMBL/GenBank/DDBJ databases">
        <title>High-quality chromosome-scale genome assembly of Pensacola bahiagrass (Paspalum notatum Flugge var. saurae).</title>
        <authorList>
            <person name="Vega J.M."/>
            <person name="Podio M."/>
            <person name="Orjuela J."/>
            <person name="Siena L.A."/>
            <person name="Pessino S.C."/>
            <person name="Combes M.C."/>
            <person name="Mariac C."/>
            <person name="Albertini E."/>
            <person name="Pupilli F."/>
            <person name="Ortiz J.P.A."/>
            <person name="Leblanc O."/>
        </authorList>
    </citation>
    <scope>NUCLEOTIDE SEQUENCE [LARGE SCALE GENOMIC DNA]</scope>
    <source>
        <strain evidence="4">R1</strain>
        <tissue evidence="4">Leaf</tissue>
    </source>
</reference>
<dbReference type="GO" id="GO:0005516">
    <property type="term" value="F:calmodulin binding"/>
    <property type="evidence" value="ECO:0007669"/>
    <property type="project" value="UniProtKB-KW"/>
</dbReference>
<feature type="compositionally biased region" description="Basic residues" evidence="3">
    <location>
        <begin position="34"/>
        <end position="46"/>
    </location>
</feature>
<keyword evidence="5" id="KW-1185">Reference proteome</keyword>
<dbReference type="Gene3D" id="1.20.5.190">
    <property type="match status" value="1"/>
</dbReference>